<sequence length="161" mass="18932">MKKDYFNNEISYSALFMWKMETMHLESRKTFQEEFIVDAKNINSRLNKNKICIINAMVFGELITKKSISDYLKKDPGNISRSVDELIASGVIRKNVLKVDGKETKILSLNKKFYSKYIEMINKYFERVYIKDFIPAIEEIGKQMKNKKVEGIAKTLRKIKK</sequence>
<evidence type="ECO:0000313" key="2">
    <source>
        <dbReference type="Proteomes" id="UP000291072"/>
    </source>
</evidence>
<dbReference type="RefSeq" id="WP_131613663.1">
    <property type="nucleotide sequence ID" value="NZ_PSZP01000031.1"/>
</dbReference>
<dbReference type="InterPro" id="IPR036390">
    <property type="entry name" value="WH_DNA-bd_sf"/>
</dbReference>
<dbReference type="InterPro" id="IPR036388">
    <property type="entry name" value="WH-like_DNA-bd_sf"/>
</dbReference>
<dbReference type="Proteomes" id="UP000291072">
    <property type="component" value="Unassembled WGS sequence"/>
</dbReference>
<organism evidence="1 2">
    <name type="scientific">Mycoplasma todarodis</name>
    <dbReference type="NCBI Taxonomy" id="1937191"/>
    <lineage>
        <taxon>Bacteria</taxon>
        <taxon>Bacillati</taxon>
        <taxon>Mycoplasmatota</taxon>
        <taxon>Mollicutes</taxon>
        <taxon>Mycoplasmataceae</taxon>
        <taxon>Mycoplasma</taxon>
    </lineage>
</organism>
<dbReference type="Gene3D" id="1.10.10.10">
    <property type="entry name" value="Winged helix-like DNA-binding domain superfamily/Winged helix DNA-binding domain"/>
    <property type="match status" value="1"/>
</dbReference>
<dbReference type="OrthoDB" id="9850335at2"/>
<dbReference type="AlphaFoldDB" id="A0A4R0XUM9"/>
<dbReference type="SUPFAM" id="SSF46785">
    <property type="entry name" value="Winged helix' DNA-binding domain"/>
    <property type="match status" value="1"/>
</dbReference>
<name>A0A4R0XUM9_9MOLU</name>
<keyword evidence="2" id="KW-1185">Reference proteome</keyword>
<accession>A0A4R0XUM9</accession>
<evidence type="ECO:0008006" key="3">
    <source>
        <dbReference type="Google" id="ProtNLM"/>
    </source>
</evidence>
<protein>
    <recommendedName>
        <fullName evidence="3">HTH marR-type domain-containing protein</fullName>
    </recommendedName>
</protein>
<evidence type="ECO:0000313" key="1">
    <source>
        <dbReference type="EMBL" id="TCG10591.1"/>
    </source>
</evidence>
<reference evidence="1 2" key="1">
    <citation type="submission" date="2018-02" db="EMBL/GenBank/DDBJ databases">
        <title>Mycoplasma marinum and Mycoplasma todarodis sp. nov., moderately halophilic and psychrotolerant mycoplasmas isolated from cephalopods.</title>
        <authorList>
            <person name="Viver T."/>
        </authorList>
    </citation>
    <scope>NUCLEOTIDE SEQUENCE [LARGE SCALE GENOMIC DNA]</scope>
    <source>
        <strain evidence="1 2">5H</strain>
    </source>
</reference>
<gene>
    <name evidence="1" type="ORF">C4B25_03550</name>
</gene>
<proteinExistence type="predicted"/>
<dbReference type="EMBL" id="PSZP01000031">
    <property type="protein sequence ID" value="TCG10591.1"/>
    <property type="molecule type" value="Genomic_DNA"/>
</dbReference>
<comment type="caution">
    <text evidence="1">The sequence shown here is derived from an EMBL/GenBank/DDBJ whole genome shotgun (WGS) entry which is preliminary data.</text>
</comment>